<dbReference type="Proteomes" id="UP000701801">
    <property type="component" value="Unassembled WGS sequence"/>
</dbReference>
<evidence type="ECO:0000313" key="1">
    <source>
        <dbReference type="EMBL" id="CAG8976175.1"/>
    </source>
</evidence>
<dbReference type="OrthoDB" id="194443at2759"/>
<organism evidence="1 2">
    <name type="scientific">Hymenoscyphus albidus</name>
    <dbReference type="NCBI Taxonomy" id="595503"/>
    <lineage>
        <taxon>Eukaryota</taxon>
        <taxon>Fungi</taxon>
        <taxon>Dikarya</taxon>
        <taxon>Ascomycota</taxon>
        <taxon>Pezizomycotina</taxon>
        <taxon>Leotiomycetes</taxon>
        <taxon>Helotiales</taxon>
        <taxon>Helotiaceae</taxon>
        <taxon>Hymenoscyphus</taxon>
    </lineage>
</organism>
<dbReference type="EMBL" id="CAJVRM010000164">
    <property type="protein sequence ID" value="CAG8976175.1"/>
    <property type="molecule type" value="Genomic_DNA"/>
</dbReference>
<dbReference type="AlphaFoldDB" id="A0A9N9LIM9"/>
<protein>
    <submittedName>
        <fullName evidence="1">Uncharacterized protein</fullName>
    </submittedName>
</protein>
<evidence type="ECO:0000313" key="2">
    <source>
        <dbReference type="Proteomes" id="UP000701801"/>
    </source>
</evidence>
<comment type="caution">
    <text evidence="1">The sequence shown here is derived from an EMBL/GenBank/DDBJ whole genome shotgun (WGS) entry which is preliminary data.</text>
</comment>
<sequence length="143" mass="16465">MQGQGQSHPRGLQEPFFLVKLGILGERLLMPTLQNAAIDALEKIVNNAFFTLSHHYKYVYEHTLPGSALRRYIVEQLIVYFVAEDWLDNLKNHLPPDMLSDIFKSYKTRFPLLKSKDHPPHQTLINTKDFHVPVEGVNQGQEA</sequence>
<reference evidence="1" key="1">
    <citation type="submission" date="2021-07" db="EMBL/GenBank/DDBJ databases">
        <authorList>
            <person name="Durling M."/>
        </authorList>
    </citation>
    <scope>NUCLEOTIDE SEQUENCE</scope>
</reference>
<keyword evidence="2" id="KW-1185">Reference proteome</keyword>
<accession>A0A9N9LIM9</accession>
<proteinExistence type="predicted"/>
<gene>
    <name evidence="1" type="ORF">HYALB_00010433</name>
</gene>
<name>A0A9N9LIM9_9HELO</name>